<organism evidence="1 2">
    <name type="scientific">Oryza meyeriana var. granulata</name>
    <dbReference type="NCBI Taxonomy" id="110450"/>
    <lineage>
        <taxon>Eukaryota</taxon>
        <taxon>Viridiplantae</taxon>
        <taxon>Streptophyta</taxon>
        <taxon>Embryophyta</taxon>
        <taxon>Tracheophyta</taxon>
        <taxon>Spermatophyta</taxon>
        <taxon>Magnoliopsida</taxon>
        <taxon>Liliopsida</taxon>
        <taxon>Poales</taxon>
        <taxon>Poaceae</taxon>
        <taxon>BOP clade</taxon>
        <taxon>Oryzoideae</taxon>
        <taxon>Oryzeae</taxon>
        <taxon>Oryzinae</taxon>
        <taxon>Oryza</taxon>
        <taxon>Oryza meyeriana</taxon>
    </lineage>
</organism>
<gene>
    <name evidence="1" type="ORF">E2562_003931</name>
</gene>
<dbReference type="AlphaFoldDB" id="A0A6G1CXI8"/>
<protein>
    <submittedName>
        <fullName evidence="1">Uncharacterized protein</fullName>
    </submittedName>
</protein>
<reference evidence="1 2" key="1">
    <citation type="submission" date="2019-11" db="EMBL/GenBank/DDBJ databases">
        <title>Whole genome sequence of Oryza granulata.</title>
        <authorList>
            <person name="Li W."/>
        </authorList>
    </citation>
    <scope>NUCLEOTIDE SEQUENCE [LARGE SCALE GENOMIC DNA]</scope>
    <source>
        <strain evidence="2">cv. Menghai</strain>
        <tissue evidence="1">Leaf</tissue>
    </source>
</reference>
<proteinExistence type="predicted"/>
<accession>A0A6G1CXI8</accession>
<evidence type="ECO:0000313" key="2">
    <source>
        <dbReference type="Proteomes" id="UP000479710"/>
    </source>
</evidence>
<keyword evidence="2" id="KW-1185">Reference proteome</keyword>
<dbReference type="Proteomes" id="UP000479710">
    <property type="component" value="Unassembled WGS sequence"/>
</dbReference>
<sequence length="68" mass="7559">MDTRVGHMETRMTSLENTNALVYQRGRNIIEVPPAYPPPSSQDQALSFYGLTVAPNPVKPEGEQQSDQ</sequence>
<name>A0A6G1CXI8_9ORYZ</name>
<comment type="caution">
    <text evidence="1">The sequence shown here is derived from an EMBL/GenBank/DDBJ whole genome shotgun (WGS) entry which is preliminary data.</text>
</comment>
<evidence type="ECO:0000313" key="1">
    <source>
        <dbReference type="EMBL" id="KAF0905335.1"/>
    </source>
</evidence>
<dbReference type="EMBL" id="SPHZ02000007">
    <property type="protein sequence ID" value="KAF0905335.1"/>
    <property type="molecule type" value="Genomic_DNA"/>
</dbReference>